<dbReference type="SMART" id="SM00382">
    <property type="entry name" value="AAA"/>
    <property type="match status" value="1"/>
</dbReference>
<dbReference type="InterPro" id="IPR003593">
    <property type="entry name" value="AAA+_ATPase"/>
</dbReference>
<dbReference type="OrthoDB" id="5515229at2"/>
<evidence type="ECO:0000313" key="7">
    <source>
        <dbReference type="Proteomes" id="UP000256599"/>
    </source>
</evidence>
<dbReference type="Proteomes" id="UP000256599">
    <property type="component" value="Unassembled WGS sequence"/>
</dbReference>
<evidence type="ECO:0000256" key="2">
    <source>
        <dbReference type="ARBA" id="ARBA00022448"/>
    </source>
</evidence>
<dbReference type="InterPro" id="IPR027417">
    <property type="entry name" value="P-loop_NTPase"/>
</dbReference>
<keyword evidence="3" id="KW-0547">Nucleotide-binding</keyword>
<evidence type="ECO:0000313" key="6">
    <source>
        <dbReference type="EMBL" id="RDU61013.1"/>
    </source>
</evidence>
<comment type="similarity">
    <text evidence="1">Belongs to the ABC transporter superfamily.</text>
</comment>
<reference evidence="6 7" key="1">
    <citation type="submission" date="2018-04" db="EMBL/GenBank/DDBJ databases">
        <title>Novel Campyloabacter and Helicobacter Species and Strains.</title>
        <authorList>
            <person name="Mannion A.J."/>
            <person name="Shen Z."/>
            <person name="Fox J.G."/>
        </authorList>
    </citation>
    <scope>NUCLEOTIDE SEQUENCE [LARGE SCALE GENOMIC DNA]</scope>
    <source>
        <strain evidence="6 7">MIT 98-6070</strain>
    </source>
</reference>
<protein>
    <submittedName>
        <fullName evidence="6">ABC transporter ATP-binding protein</fullName>
    </submittedName>
</protein>
<dbReference type="InterPro" id="IPR050153">
    <property type="entry name" value="Metal_Ion_Import_ABC"/>
</dbReference>
<accession>A0A3D8I782</accession>
<evidence type="ECO:0000256" key="1">
    <source>
        <dbReference type="ARBA" id="ARBA00005417"/>
    </source>
</evidence>
<dbReference type="CDD" id="cd03214">
    <property type="entry name" value="ABC_Iron-Siderophores_B12_Hemin"/>
    <property type="match status" value="1"/>
</dbReference>
<evidence type="ECO:0000256" key="3">
    <source>
        <dbReference type="ARBA" id="ARBA00022741"/>
    </source>
</evidence>
<dbReference type="EMBL" id="NXLR01000001">
    <property type="protein sequence ID" value="RDU61013.1"/>
    <property type="molecule type" value="Genomic_DNA"/>
</dbReference>
<proteinExistence type="inferred from homology"/>
<dbReference type="PROSITE" id="PS50893">
    <property type="entry name" value="ABC_TRANSPORTER_2"/>
    <property type="match status" value="1"/>
</dbReference>
<sequence length="257" mass="29231">MICVNNLNFYSAQKRQILKNISFTLQKGEVLSILGCNGAGKTTLLKCLIGFLKPQSGEVRLQDKPISCYSHKQLWQILSYVPQSKGLAFDFKVLDMVALGLNAFVNFKPSKTHYLKARETLEWLNLLHLEHKNCASLSGGELQMVMFARALVKEPQILILDEPESNLDFFNQKTILECLKSLKECSIILNTHFPNHAAYLSHKVLLLHKLEPHHTQTNALFGTKIDMLNSQSLSELYKVPVSIDSQKSQNEQYMLRI</sequence>
<gene>
    <name evidence="6" type="ORF">CQA63_00450</name>
</gene>
<dbReference type="InterPro" id="IPR017871">
    <property type="entry name" value="ABC_transporter-like_CS"/>
</dbReference>
<dbReference type="PANTHER" id="PTHR42734">
    <property type="entry name" value="METAL TRANSPORT SYSTEM ATP-BINDING PROTEIN TM_0124-RELATED"/>
    <property type="match status" value="1"/>
</dbReference>
<feature type="domain" description="ABC transporter" evidence="5">
    <location>
        <begin position="2"/>
        <end position="234"/>
    </location>
</feature>
<evidence type="ECO:0000259" key="5">
    <source>
        <dbReference type="PROSITE" id="PS50893"/>
    </source>
</evidence>
<dbReference type="FunFam" id="3.40.50.300:FF:000134">
    <property type="entry name" value="Iron-enterobactin ABC transporter ATP-binding protein"/>
    <property type="match status" value="1"/>
</dbReference>
<dbReference type="RefSeq" id="WP_104699248.1">
    <property type="nucleotide sequence ID" value="NZ_FZPP01000003.1"/>
</dbReference>
<dbReference type="PROSITE" id="PS00211">
    <property type="entry name" value="ABC_TRANSPORTER_1"/>
    <property type="match status" value="1"/>
</dbReference>
<dbReference type="Pfam" id="PF00005">
    <property type="entry name" value="ABC_tran"/>
    <property type="match status" value="1"/>
</dbReference>
<keyword evidence="7" id="KW-1185">Reference proteome</keyword>
<dbReference type="InterPro" id="IPR003439">
    <property type="entry name" value="ABC_transporter-like_ATP-bd"/>
</dbReference>
<evidence type="ECO:0000256" key="4">
    <source>
        <dbReference type="ARBA" id="ARBA00022840"/>
    </source>
</evidence>
<comment type="caution">
    <text evidence="6">The sequence shown here is derived from an EMBL/GenBank/DDBJ whole genome shotgun (WGS) entry which is preliminary data.</text>
</comment>
<dbReference type="Gene3D" id="3.40.50.300">
    <property type="entry name" value="P-loop containing nucleotide triphosphate hydrolases"/>
    <property type="match status" value="1"/>
</dbReference>
<dbReference type="AlphaFoldDB" id="A0A3D8I782"/>
<keyword evidence="2" id="KW-0813">Transport</keyword>
<keyword evidence="4 6" id="KW-0067">ATP-binding</keyword>
<dbReference type="PANTHER" id="PTHR42734:SF6">
    <property type="entry name" value="MOLYBDATE IMPORT ATP-BINDING PROTEIN MOLC"/>
    <property type="match status" value="1"/>
</dbReference>
<dbReference type="GO" id="GO:0005524">
    <property type="term" value="F:ATP binding"/>
    <property type="evidence" value="ECO:0007669"/>
    <property type="project" value="UniProtKB-KW"/>
</dbReference>
<dbReference type="GO" id="GO:0016887">
    <property type="term" value="F:ATP hydrolysis activity"/>
    <property type="evidence" value="ECO:0007669"/>
    <property type="project" value="InterPro"/>
</dbReference>
<dbReference type="SUPFAM" id="SSF52540">
    <property type="entry name" value="P-loop containing nucleoside triphosphate hydrolases"/>
    <property type="match status" value="1"/>
</dbReference>
<name>A0A3D8I782_9HELI</name>
<organism evidence="6 7">
    <name type="scientific">Helicobacter marmotae</name>
    <dbReference type="NCBI Taxonomy" id="152490"/>
    <lineage>
        <taxon>Bacteria</taxon>
        <taxon>Pseudomonadati</taxon>
        <taxon>Campylobacterota</taxon>
        <taxon>Epsilonproteobacteria</taxon>
        <taxon>Campylobacterales</taxon>
        <taxon>Helicobacteraceae</taxon>
        <taxon>Helicobacter</taxon>
    </lineage>
</organism>